<dbReference type="InterPro" id="IPR046960">
    <property type="entry name" value="PPR_At4g14850-like_plant"/>
</dbReference>
<evidence type="ECO:0000256" key="2">
    <source>
        <dbReference type="PROSITE-ProRule" id="PRU00708"/>
    </source>
</evidence>
<dbReference type="Pfam" id="PF13041">
    <property type="entry name" value="PPR_2"/>
    <property type="match status" value="1"/>
</dbReference>
<comment type="caution">
    <text evidence="3">The sequence shown here is derived from an EMBL/GenBank/DDBJ whole genome shotgun (WGS) entry which is preliminary data.</text>
</comment>
<dbReference type="PANTHER" id="PTHR47926">
    <property type="entry name" value="PENTATRICOPEPTIDE REPEAT-CONTAINING PROTEIN"/>
    <property type="match status" value="1"/>
</dbReference>
<feature type="repeat" description="PPR" evidence="2">
    <location>
        <begin position="391"/>
        <end position="421"/>
    </location>
</feature>
<accession>A0ABQ8HRK9</accession>
<dbReference type="Gene3D" id="1.25.40.10">
    <property type="entry name" value="Tetratricopeptide repeat domain"/>
    <property type="match status" value="3"/>
</dbReference>
<dbReference type="Pfam" id="PF20431">
    <property type="entry name" value="E_motif"/>
    <property type="match status" value="1"/>
</dbReference>
<dbReference type="SUPFAM" id="SSF48452">
    <property type="entry name" value="TPR-like"/>
    <property type="match status" value="1"/>
</dbReference>
<feature type="repeat" description="PPR" evidence="2">
    <location>
        <begin position="285"/>
        <end position="320"/>
    </location>
</feature>
<dbReference type="Proteomes" id="UP000827721">
    <property type="component" value="Unassembled WGS sequence"/>
</dbReference>
<protein>
    <recommendedName>
        <fullName evidence="5">Pentatricopeptide repeat-containing protein</fullName>
    </recommendedName>
</protein>
<gene>
    <name evidence="3" type="ORF">JRO89_XS07G0003600</name>
</gene>
<evidence type="ECO:0000313" key="4">
    <source>
        <dbReference type="Proteomes" id="UP000827721"/>
    </source>
</evidence>
<proteinExistence type="predicted"/>
<dbReference type="Pfam" id="PF01535">
    <property type="entry name" value="PPR"/>
    <property type="match status" value="4"/>
</dbReference>
<dbReference type="InterPro" id="IPR011990">
    <property type="entry name" value="TPR-like_helical_dom_sf"/>
</dbReference>
<organism evidence="3 4">
    <name type="scientific">Xanthoceras sorbifolium</name>
    <dbReference type="NCBI Taxonomy" id="99658"/>
    <lineage>
        <taxon>Eukaryota</taxon>
        <taxon>Viridiplantae</taxon>
        <taxon>Streptophyta</taxon>
        <taxon>Embryophyta</taxon>
        <taxon>Tracheophyta</taxon>
        <taxon>Spermatophyta</taxon>
        <taxon>Magnoliopsida</taxon>
        <taxon>eudicotyledons</taxon>
        <taxon>Gunneridae</taxon>
        <taxon>Pentapetalae</taxon>
        <taxon>rosids</taxon>
        <taxon>malvids</taxon>
        <taxon>Sapindales</taxon>
        <taxon>Sapindaceae</taxon>
        <taxon>Xanthoceroideae</taxon>
        <taxon>Xanthoceras</taxon>
    </lineage>
</organism>
<dbReference type="PANTHER" id="PTHR47926:SF453">
    <property type="entry name" value="PENTATRICOPEPTIDE REPEAT (PPR) SUPERFAMILY PROTEIN"/>
    <property type="match status" value="1"/>
</dbReference>
<evidence type="ECO:0000256" key="1">
    <source>
        <dbReference type="ARBA" id="ARBA00022737"/>
    </source>
</evidence>
<evidence type="ECO:0000313" key="3">
    <source>
        <dbReference type="EMBL" id="KAH7566985.1"/>
    </source>
</evidence>
<evidence type="ECO:0008006" key="5">
    <source>
        <dbReference type="Google" id="ProtNLM"/>
    </source>
</evidence>
<dbReference type="InterPro" id="IPR046848">
    <property type="entry name" value="E_motif"/>
</dbReference>
<feature type="repeat" description="PPR" evidence="2">
    <location>
        <begin position="77"/>
        <end position="112"/>
    </location>
</feature>
<dbReference type="NCBIfam" id="TIGR00756">
    <property type="entry name" value="PPR"/>
    <property type="match status" value="5"/>
</dbReference>
<dbReference type="PROSITE" id="PS51375">
    <property type="entry name" value="PPR"/>
    <property type="match status" value="4"/>
</dbReference>
<dbReference type="InterPro" id="IPR002885">
    <property type="entry name" value="PPR_rpt"/>
</dbReference>
<keyword evidence="4" id="KW-1185">Reference proteome</keyword>
<feature type="repeat" description="PPR" evidence="2">
    <location>
        <begin position="181"/>
        <end position="215"/>
    </location>
</feature>
<reference evidence="3 4" key="1">
    <citation type="submission" date="2021-02" db="EMBL/GenBank/DDBJ databases">
        <title>Plant Genome Project.</title>
        <authorList>
            <person name="Zhang R.-G."/>
        </authorList>
    </citation>
    <scope>NUCLEOTIDE SEQUENCE [LARGE SCALE GENOMIC DNA]</scope>
    <source>
        <tissue evidence="3">Leaves</tissue>
    </source>
</reference>
<keyword evidence="1" id="KW-0677">Repeat</keyword>
<sequence length="645" mass="72546">MVSVANQLLHPNLNQQVLAILERCTHLNHLKQLQSFVTALGHSQTQFYAFKLVRFCNIKLSNLTYARRIFDHHVSPNIYLYTAMITAYASQPGHHSLALSLYREMLRRGGPQPNQFIYPHVLKSCPEVLELSGTKMVHAQIVKSGFMQYPVVQTAVVDSYSRLNDNIGSARRVFDEMSERSVVSWTAMISGYTRVGDVENAVSLFEEMPDRDVPSWNSVIAGFTQNGLFPEAISFFRRMVVGQNEDIRPNQVTVVCVLSACGHMGMLQIGKLIHGYVYRNGLVPDVFVWNALLDMYGKCGNLKEARRVFDRNSNKKNLTSWNSMINCFALHGRSESAISVFEEMMQCEDHDVRPDGVTFIGMLNACTHGGLVEKGLSYFELMTRNYQIEPRIAHYGCLIDLLGRAGRFEKAMEIVREMKIEPDEVVWGSLLNGCKIHGRTDLAEFAVKKLIEIDPNNGGYGIMLANLYGESGKWDEVGKYVLRNAHPSLVVKPSVLHMYLKGDLPLPSSELPENCRQFTSLFPMNIHGHKRYSGHFDIVKGIVLIDDPITSYMKKEDLERRIYVSIVHYSARTASKGIVGPPVGVVDIGQFSCEIESDGKVHIQGSTPGGKTIRKRLRVFLMKFQQLCPPGPFTVSFSLPGLVDL</sequence>
<dbReference type="Pfam" id="PF12854">
    <property type="entry name" value="PPR_1"/>
    <property type="match status" value="1"/>
</dbReference>
<dbReference type="EMBL" id="JAFEMO010000007">
    <property type="protein sequence ID" value="KAH7566985.1"/>
    <property type="molecule type" value="Genomic_DNA"/>
</dbReference>
<name>A0ABQ8HRK9_9ROSI</name>